<dbReference type="EMBL" id="ABLK01000192">
    <property type="protein sequence ID" value="EDT39421.1"/>
    <property type="molecule type" value="Genomic_DNA"/>
</dbReference>
<evidence type="ECO:0000259" key="2">
    <source>
        <dbReference type="Pfam" id="PF06761"/>
    </source>
</evidence>
<proteinExistence type="predicted"/>
<dbReference type="InterPro" id="IPR010623">
    <property type="entry name" value="IcmF_C"/>
</dbReference>
<reference evidence="3 4" key="1">
    <citation type="submission" date="2008-03" db="EMBL/GenBank/DDBJ databases">
        <title>Sequencing of the draft genome and assembly of Burkholderia ambifaria MEX-5.</title>
        <authorList>
            <consortium name="US DOE Joint Genome Institute (JGI-PGF)"/>
            <person name="Copeland A."/>
            <person name="Lucas S."/>
            <person name="Lapidus A."/>
            <person name="Glavina del Rio T."/>
            <person name="Dalin E."/>
            <person name="Tice H."/>
            <person name="Bruce D."/>
            <person name="Goodwin L."/>
            <person name="Pitluck S."/>
            <person name="Larimer F."/>
            <person name="Land M.L."/>
            <person name="Hauser L."/>
            <person name="Tiedje J."/>
            <person name="Richardson P."/>
        </authorList>
    </citation>
    <scope>NUCLEOTIDE SEQUENCE [LARGE SCALE GENOMIC DNA]</scope>
    <source>
        <strain evidence="3 4">MEX-5</strain>
    </source>
</reference>
<dbReference type="PATRIC" id="fig|396597.7.peg.2928"/>
<sequence>MAIRRQYLTEYARQWDAFLNDIRVVSGTSLAFNLKVLRIFAAPDSPLTRLARAAADETTLTQPMTKSDGSLLEKAADAVNQKAEKILGPSASEQVERELVDSHFAALREVVTGHADARPDVQLAGTLVGRTGLDGIAGLLNDYYKTLTISDNALLNNSMPPESENAAKLKMTADTMPSPFRTVLHQLAVDGSRGVNQGIDQLLSRQMQAVVGDACRMAIEGNYPFSPDSKRDVGIDDFTRMFAQGGVIDGFFTKTLAPFVDTSAKPWRYRTLPGATEPVQGPDLAPFEQAKAIRDMFFNDAGHKRMTWKINIRIPELDPTIMGLSLDIDGQTMLYQHGPVVPLTVTWPGPRGGVRAEITANPRIRPDTSTIAADGPWALMRLLRKGHVIEAATPGRTRVAFSFDGREAAFDIASAGSVANPLTSDVLKTFRCPGAMPMFNLPDSGPPVGLPPGTLPVVRESGF</sequence>
<dbReference type="InterPro" id="IPR009612">
    <property type="entry name" value="IcmF-rel"/>
</dbReference>
<evidence type="ECO:0000313" key="3">
    <source>
        <dbReference type="EMBL" id="EDT39421.1"/>
    </source>
</evidence>
<name>B1TAH4_9BURK</name>
<feature type="domain" description="Type VI secretion system IcmF C-terminal" evidence="1">
    <location>
        <begin position="311"/>
        <end position="414"/>
    </location>
</feature>
<organism evidence="3 4">
    <name type="scientific">Burkholderia ambifaria MEX-5</name>
    <dbReference type="NCBI Taxonomy" id="396597"/>
    <lineage>
        <taxon>Bacteria</taxon>
        <taxon>Pseudomonadati</taxon>
        <taxon>Pseudomonadota</taxon>
        <taxon>Betaproteobacteria</taxon>
        <taxon>Burkholderiales</taxon>
        <taxon>Burkholderiaceae</taxon>
        <taxon>Burkholderia</taxon>
        <taxon>Burkholderia cepacia complex</taxon>
    </lineage>
</organism>
<dbReference type="Pfam" id="PF06744">
    <property type="entry name" value="IcmF_C"/>
    <property type="match status" value="1"/>
</dbReference>
<dbReference type="AlphaFoldDB" id="B1TAH4"/>
<evidence type="ECO:0000259" key="1">
    <source>
        <dbReference type="Pfam" id="PF06744"/>
    </source>
</evidence>
<protein>
    <submittedName>
        <fullName evidence="3">Uncharacterized protein</fullName>
    </submittedName>
</protein>
<dbReference type="Pfam" id="PF06761">
    <property type="entry name" value="IcmF-related"/>
    <property type="match status" value="1"/>
</dbReference>
<accession>B1TAH4</accession>
<evidence type="ECO:0000313" key="4">
    <source>
        <dbReference type="Proteomes" id="UP000004814"/>
    </source>
</evidence>
<dbReference type="Proteomes" id="UP000004814">
    <property type="component" value="Unassembled WGS sequence"/>
</dbReference>
<feature type="domain" description="IcmF-related" evidence="2">
    <location>
        <begin position="2"/>
        <end position="59"/>
    </location>
</feature>
<dbReference type="PANTHER" id="PTHR36153">
    <property type="entry name" value="INNER MEMBRANE PROTEIN-RELATED"/>
    <property type="match status" value="1"/>
</dbReference>
<dbReference type="PANTHER" id="PTHR36153:SF1">
    <property type="entry name" value="TYPE VI SECRETION SYSTEM COMPONENT TSSM1"/>
    <property type="match status" value="1"/>
</dbReference>
<dbReference type="InterPro" id="IPR053156">
    <property type="entry name" value="T6SS_TssM-like"/>
</dbReference>
<gene>
    <name evidence="3" type="ORF">BamMEX5DRAFT_4790</name>
</gene>
<comment type="caution">
    <text evidence="3">The sequence shown here is derived from an EMBL/GenBank/DDBJ whole genome shotgun (WGS) entry which is preliminary data.</text>
</comment>